<protein>
    <recommendedName>
        <fullName evidence="13">ABC transporter domain-containing protein</fullName>
    </recommendedName>
</protein>
<dbReference type="EMBL" id="BBXM02000004">
    <property type="protein sequence ID" value="GIC90310.1"/>
    <property type="molecule type" value="Genomic_DNA"/>
</dbReference>
<feature type="transmembrane region" description="Helical" evidence="12">
    <location>
        <begin position="1288"/>
        <end position="1314"/>
    </location>
</feature>
<dbReference type="PROSITE" id="PS50893">
    <property type="entry name" value="ABC_TRANSPORTER_2"/>
    <property type="match status" value="2"/>
</dbReference>
<dbReference type="GO" id="GO:0005524">
    <property type="term" value="F:ATP binding"/>
    <property type="evidence" value="ECO:0007669"/>
    <property type="project" value="UniProtKB-KW"/>
</dbReference>
<comment type="caution">
    <text evidence="14">The sequence shown here is derived from an EMBL/GenBank/DDBJ whole genome shotgun (WGS) entry which is preliminary data.</text>
</comment>
<evidence type="ECO:0000256" key="4">
    <source>
        <dbReference type="ARBA" id="ARBA00022475"/>
    </source>
</evidence>
<dbReference type="GO" id="GO:0005886">
    <property type="term" value="C:plasma membrane"/>
    <property type="evidence" value="ECO:0007669"/>
    <property type="project" value="UniProtKB-SubCell"/>
</dbReference>
<feature type="region of interest" description="Disordered" evidence="11">
    <location>
        <begin position="792"/>
        <end position="816"/>
    </location>
</feature>
<feature type="region of interest" description="Disordered" evidence="11">
    <location>
        <begin position="1"/>
        <end position="42"/>
    </location>
</feature>
<comment type="subcellular location">
    <subcellularLocation>
        <location evidence="1">Cell membrane</location>
        <topology evidence="1">Multi-pass membrane protein</topology>
    </subcellularLocation>
</comment>
<feature type="compositionally biased region" description="Polar residues" evidence="11">
    <location>
        <begin position="1"/>
        <end position="14"/>
    </location>
</feature>
<keyword evidence="3" id="KW-0813">Transport</keyword>
<evidence type="ECO:0000256" key="12">
    <source>
        <dbReference type="SAM" id="Phobius"/>
    </source>
</evidence>
<dbReference type="PANTHER" id="PTHR19241">
    <property type="entry name" value="ATP-BINDING CASSETTE TRANSPORTER"/>
    <property type="match status" value="1"/>
</dbReference>
<dbReference type="GO" id="GO:0016887">
    <property type="term" value="F:ATP hydrolysis activity"/>
    <property type="evidence" value="ECO:0007669"/>
    <property type="project" value="InterPro"/>
</dbReference>
<dbReference type="RefSeq" id="XP_043147576.1">
    <property type="nucleotide sequence ID" value="XM_043291641.1"/>
</dbReference>
<dbReference type="InterPro" id="IPR010929">
    <property type="entry name" value="PDR_CDR_ABC"/>
</dbReference>
<feature type="transmembrane region" description="Helical" evidence="12">
    <location>
        <begin position="1199"/>
        <end position="1222"/>
    </location>
</feature>
<dbReference type="Gene3D" id="3.40.50.300">
    <property type="entry name" value="P-loop containing nucleotide triphosphate hydrolases"/>
    <property type="match status" value="2"/>
</dbReference>
<evidence type="ECO:0000256" key="11">
    <source>
        <dbReference type="SAM" id="MobiDB-lite"/>
    </source>
</evidence>
<dbReference type="CDD" id="cd03232">
    <property type="entry name" value="ABCG_PDR_domain2"/>
    <property type="match status" value="1"/>
</dbReference>
<keyword evidence="8 12" id="KW-1133">Transmembrane helix</keyword>
<keyword evidence="4" id="KW-1003">Cell membrane</keyword>
<feature type="transmembrane region" description="Helical" evidence="12">
    <location>
        <begin position="574"/>
        <end position="597"/>
    </location>
</feature>
<dbReference type="PROSITE" id="PS00211">
    <property type="entry name" value="ABC_TRANSPORTER_1"/>
    <property type="match status" value="1"/>
</dbReference>
<dbReference type="InterPro" id="IPR003439">
    <property type="entry name" value="ABC_transporter-like_ATP-bd"/>
</dbReference>
<gene>
    <name evidence="14" type="ORF">Aud_006744</name>
</gene>
<feature type="compositionally biased region" description="Basic and acidic residues" evidence="11">
    <location>
        <begin position="25"/>
        <end position="42"/>
    </location>
</feature>
<evidence type="ECO:0000256" key="3">
    <source>
        <dbReference type="ARBA" id="ARBA00022448"/>
    </source>
</evidence>
<evidence type="ECO:0000256" key="8">
    <source>
        <dbReference type="ARBA" id="ARBA00022989"/>
    </source>
</evidence>
<feature type="compositionally biased region" description="Polar residues" evidence="11">
    <location>
        <begin position="805"/>
        <end position="816"/>
    </location>
</feature>
<feature type="transmembrane region" description="Helical" evidence="12">
    <location>
        <begin position="641"/>
        <end position="663"/>
    </location>
</feature>
<dbReference type="InterPro" id="IPR027417">
    <property type="entry name" value="P-loop_NTPase"/>
</dbReference>
<dbReference type="Pfam" id="PF01061">
    <property type="entry name" value="ABC2_membrane"/>
    <property type="match status" value="2"/>
</dbReference>
<feature type="domain" description="ABC transporter" evidence="13">
    <location>
        <begin position="829"/>
        <end position="1071"/>
    </location>
</feature>
<dbReference type="InterPro" id="IPR017871">
    <property type="entry name" value="ABC_transporter-like_CS"/>
</dbReference>
<feature type="transmembrane region" description="Helical" evidence="12">
    <location>
        <begin position="500"/>
        <end position="521"/>
    </location>
</feature>
<reference evidence="14" key="2">
    <citation type="submission" date="2021-01" db="EMBL/GenBank/DDBJ databases">
        <title>Pan-genome distribution and transcriptional activeness of fungal secondary metabolism genes in Aspergillus section Fumigati.</title>
        <authorList>
            <person name="Takahashi H."/>
            <person name="Umemura M."/>
            <person name="Ninomiya A."/>
            <person name="Kusuya Y."/>
            <person name="Urayama S."/>
            <person name="Shimizu M."/>
            <person name="Watanabe A."/>
            <person name="Kamei K."/>
            <person name="Yaguchi T."/>
            <person name="Hagiwara D."/>
        </authorList>
    </citation>
    <scope>NUCLEOTIDE SEQUENCE</scope>
    <source>
        <strain evidence="14">IFM 46973</strain>
    </source>
</reference>
<feature type="domain" description="ABC transporter" evidence="13">
    <location>
        <begin position="133"/>
        <end position="387"/>
    </location>
</feature>
<dbReference type="GO" id="GO:0140359">
    <property type="term" value="F:ABC-type transporter activity"/>
    <property type="evidence" value="ECO:0007669"/>
    <property type="project" value="InterPro"/>
</dbReference>
<evidence type="ECO:0000256" key="2">
    <source>
        <dbReference type="ARBA" id="ARBA00006012"/>
    </source>
</evidence>
<evidence type="ECO:0000256" key="6">
    <source>
        <dbReference type="ARBA" id="ARBA00022741"/>
    </source>
</evidence>
<evidence type="ECO:0000256" key="1">
    <source>
        <dbReference type="ARBA" id="ARBA00004651"/>
    </source>
</evidence>
<dbReference type="Pfam" id="PF06422">
    <property type="entry name" value="PDR_CDR"/>
    <property type="match status" value="1"/>
</dbReference>
<dbReference type="InterPro" id="IPR029481">
    <property type="entry name" value="ABC_trans_N"/>
</dbReference>
<feature type="transmembrane region" description="Helical" evidence="12">
    <location>
        <begin position="609"/>
        <end position="629"/>
    </location>
</feature>
<evidence type="ECO:0000259" key="13">
    <source>
        <dbReference type="PROSITE" id="PS50893"/>
    </source>
</evidence>
<evidence type="ECO:0000256" key="5">
    <source>
        <dbReference type="ARBA" id="ARBA00022692"/>
    </source>
</evidence>
<dbReference type="InterPro" id="IPR034003">
    <property type="entry name" value="ABCG_PDR_2"/>
</dbReference>
<feature type="transmembrane region" description="Helical" evidence="12">
    <location>
        <begin position="1444"/>
        <end position="1462"/>
    </location>
</feature>
<dbReference type="Pfam" id="PF19055">
    <property type="entry name" value="ABC2_membrane_7"/>
    <property type="match status" value="1"/>
</dbReference>
<evidence type="ECO:0000256" key="10">
    <source>
        <dbReference type="ARBA" id="ARBA00023180"/>
    </source>
</evidence>
<dbReference type="GeneID" id="66994221"/>
<accession>A0A8E0V1S7</accession>
<comment type="similarity">
    <text evidence="2">Belongs to the ABC transporter superfamily. ABCG family. PDR (TC 3.A.1.205) subfamily.</text>
</comment>
<keyword evidence="9 12" id="KW-0472">Membrane</keyword>
<feature type="transmembrane region" description="Helical" evidence="12">
    <location>
        <begin position="1243"/>
        <end position="1268"/>
    </location>
</feature>
<dbReference type="Pfam" id="PF00005">
    <property type="entry name" value="ABC_tran"/>
    <property type="match status" value="2"/>
</dbReference>
<dbReference type="InterPro" id="IPR043926">
    <property type="entry name" value="ABCG_dom"/>
</dbReference>
<dbReference type="Proteomes" id="UP000036893">
    <property type="component" value="Unassembled WGS sequence"/>
</dbReference>
<dbReference type="SUPFAM" id="SSF52540">
    <property type="entry name" value="P-loop containing nucleoside triphosphate hydrolases"/>
    <property type="match status" value="2"/>
</dbReference>
<evidence type="ECO:0000313" key="15">
    <source>
        <dbReference type="Proteomes" id="UP000036893"/>
    </source>
</evidence>
<name>A0A8E0V1S7_9EURO</name>
<evidence type="ECO:0000313" key="14">
    <source>
        <dbReference type="EMBL" id="GIC90310.1"/>
    </source>
</evidence>
<dbReference type="InterPro" id="IPR003593">
    <property type="entry name" value="AAA+_ATPase"/>
</dbReference>
<reference evidence="14" key="1">
    <citation type="journal article" date="2015" name="Genome Announc.">
        <title>Draft Genome Sequence of the Pathogenic Filamentous Fungus Aspergillus udagawae Strain IFM 46973T.</title>
        <authorList>
            <person name="Kusuya Y."/>
            <person name="Takahashi-Nakaguchi A."/>
            <person name="Takahashi H."/>
            <person name="Yaguchi T."/>
        </authorList>
    </citation>
    <scope>NUCLEOTIDE SEQUENCE</scope>
    <source>
        <strain evidence="14">IFM 46973</strain>
    </source>
</reference>
<keyword evidence="5 12" id="KW-0812">Transmembrane</keyword>
<feature type="transmembrane region" description="Helical" evidence="12">
    <location>
        <begin position="527"/>
        <end position="553"/>
    </location>
</feature>
<feature type="transmembrane region" description="Helical" evidence="12">
    <location>
        <begin position="1168"/>
        <end position="1187"/>
    </location>
</feature>
<keyword evidence="10" id="KW-0325">Glycoprotein</keyword>
<sequence length="1471" mass="164319">MALNSTDTRWSSRGDTPFETPLPDGEERPDAAPDEKFNPEDVDRRLTDLVRKLSAQSQLSYHSLLFSAGENSSLNPHSLSFDARKWARAFYNARYSQDNGHQSRVAGVAFKNLNVFGYGSPVDYQMSVGNALLKVPTMIRQALGGGKQRVDILRDVEGLVLPGEQLCVLGPPGSGCSTFLRTIAGETHGLNVDSAAYLNYNGISRKQMSTAFRGEAIYTAEVDAHFPMLSVGDTLYFAALARAPRVIPGGLSRQEYARHLRDVIMAMFGIGHTVNTRVGNDFVRGVSGGERKRVTIAEAALGYSPLQCWDNSTRGLDSANAVEFCRTLRTQSDVFGITSCVAIYQAPQAAYDLFDKVLVLYEGRQIYFGAAQEAKSYFERLGFQCPESQTTADFLTSMCSPVERIVKPGFEQKAPRTPEEFAQRWKDSPQRQSLLQAIEKFSTEHPLDGPDLHQFALSRKAEKSPHQREKSPYTLSYWGQVKLCLWREWQRLKNDPSVTLAMLIGNFFEALIIASIFYNLAGETSSFFYRGALLFMMVLLNAFASILEILSLYEKRTIVEKQSRYAYYHPSAEALSSFIMSLPYKFMNSFLVNLTLYFMSNLRREPGPFFFFLLISMSMMLAMSMFFRWFASMTKTIDQALAPSAIILLALVLYTGFAIPVSYMRGWASWIRWLNPVSYGFEAVMVNEFHGREFPCSSFVPAGPGYEDVSSTQRVCSTLGAVPGSDVVSGDAFVRSSYGYINSHRWRNFGIIIAMTVFLAVCHFVTTELVASKRSKGEVLVFRRGSAHIARAKQAQSDEERLSASPVQNEKYSEATTPVAGVEKQTSIFHWEDVCYDVKIKSETRRILDHVDGWIKPGTLTALMGVSGAGKTTLLDVLASRTTVGVVTGEMLVDGRQRDSSFQRKTGYVQQQDLHLATTTVREALEFSALLRQPPEYSRTEKLEYVEKVIDLLHMRDYADAIVGVPGEGLNVEQRKRLTIGVELAARPKLLLFLDEPTSGLDSQTSWSICNLMETLTRNGQAILCTIHQPSAMLFQRFDRLLLLAKGGKTVYFGEIGSGSRTLMDYFVRNGGPPCPKGVNPAEHMLEVIGAAPGARTDIDWPAVWRSSPEYQEVRQELSRLRQLAGQPSSVHSDGPSSYSEFAASFTAQLGQVGRRVFQQYWRTPSYIYSKAILTIGSSLFIGFSFFKGDNTAQGLQNQMFGVFVFLFVVIQLIFQIIPSFVTQRTLYESRERQSKTYSWQAFVLSNIVVEFAWNTIAAVLCFLAWFYPVGLYRNAEYTGSVHSQSTLAFLILWTTFLFASSFAHLLIAGVGSAELASALANIMGIMMYAFCGILAGPHALPGFWIFMYRVNPFTYLVSGLLSASLADAPMHCAANELLAFSSPANRTCGEYMETYIAAAGGYLLDSAAQGDGQCRYCRVDNTNQFLRNFSIDVATRWRDFGLLWVYVAFNTFGAVFLYWLCRVPKGKKRL</sequence>
<dbReference type="FunFam" id="3.40.50.300:FF:003632">
    <property type="entry name" value="ABC multidrug transporter (Eurofung)"/>
    <property type="match status" value="1"/>
</dbReference>
<organism evidence="14 15">
    <name type="scientific">Aspergillus udagawae</name>
    <dbReference type="NCBI Taxonomy" id="91492"/>
    <lineage>
        <taxon>Eukaryota</taxon>
        <taxon>Fungi</taxon>
        <taxon>Dikarya</taxon>
        <taxon>Ascomycota</taxon>
        <taxon>Pezizomycotina</taxon>
        <taxon>Eurotiomycetes</taxon>
        <taxon>Eurotiomycetidae</taxon>
        <taxon>Eurotiales</taxon>
        <taxon>Aspergillaceae</taxon>
        <taxon>Aspergillus</taxon>
        <taxon>Aspergillus subgen. Fumigati</taxon>
    </lineage>
</organism>
<dbReference type="InterPro" id="IPR013525">
    <property type="entry name" value="ABC2_TM"/>
</dbReference>
<evidence type="ECO:0000256" key="9">
    <source>
        <dbReference type="ARBA" id="ARBA00023136"/>
    </source>
</evidence>
<feature type="transmembrane region" description="Helical" evidence="12">
    <location>
        <begin position="746"/>
        <end position="766"/>
    </location>
</feature>
<evidence type="ECO:0000256" key="7">
    <source>
        <dbReference type="ARBA" id="ARBA00022840"/>
    </source>
</evidence>
<keyword evidence="7" id="KW-0067">ATP-binding</keyword>
<dbReference type="Pfam" id="PF14510">
    <property type="entry name" value="ABC_trans_N"/>
    <property type="match status" value="1"/>
</dbReference>
<dbReference type="SMART" id="SM00382">
    <property type="entry name" value="AAA"/>
    <property type="match status" value="2"/>
</dbReference>
<keyword evidence="6" id="KW-0547">Nucleotide-binding</keyword>
<dbReference type="FunFam" id="3.40.50.300:FF:000054">
    <property type="entry name" value="ABC multidrug transporter atrF"/>
    <property type="match status" value="1"/>
</dbReference>
<proteinExistence type="inferred from homology"/>
<feature type="transmembrane region" description="Helical" evidence="12">
    <location>
        <begin position="1326"/>
        <end position="1348"/>
    </location>
</feature>